<accession>A0A2A4WZZ8</accession>
<comment type="similarity">
    <text evidence="6 7">Belongs to the UbiX/PAD1 family.</text>
</comment>
<evidence type="ECO:0000256" key="2">
    <source>
        <dbReference type="ARBA" id="ARBA00022630"/>
    </source>
</evidence>
<keyword evidence="8" id="KW-1133">Transmembrane helix</keyword>
<dbReference type="Pfam" id="PF02441">
    <property type="entry name" value="Flavoprotein"/>
    <property type="match status" value="1"/>
</dbReference>
<keyword evidence="2 7" id="KW-0285">Flavoprotein</keyword>
<feature type="binding site" evidence="7">
    <location>
        <position position="49"/>
    </location>
    <ligand>
        <name>FMN</name>
        <dbReference type="ChEBI" id="CHEBI:58210"/>
    </ligand>
</feature>
<protein>
    <recommendedName>
        <fullName evidence="7">Flavin prenyltransferase UbiX</fullName>
        <ecNumber evidence="7">2.5.1.129</ecNumber>
    </recommendedName>
</protein>
<name>A0A2A4WZZ8_9GAMM</name>
<dbReference type="GO" id="GO:0106141">
    <property type="term" value="F:flavin prenyltransferase activity"/>
    <property type="evidence" value="ECO:0007669"/>
    <property type="project" value="UniProtKB-EC"/>
</dbReference>
<dbReference type="FunFam" id="3.40.50.1950:FF:000001">
    <property type="entry name" value="Flavin prenyltransferase UbiX"/>
    <property type="match status" value="1"/>
</dbReference>
<evidence type="ECO:0000313" key="10">
    <source>
        <dbReference type="EMBL" id="PCI75870.1"/>
    </source>
</evidence>
<dbReference type="InterPro" id="IPR036551">
    <property type="entry name" value="Flavin_trans-like"/>
</dbReference>
<feature type="domain" description="Flavoprotein" evidence="9">
    <location>
        <begin position="15"/>
        <end position="185"/>
    </location>
</feature>
<dbReference type="SUPFAM" id="SSF52507">
    <property type="entry name" value="Homo-oligomeric flavin-containing Cys decarboxylases, HFCD"/>
    <property type="match status" value="1"/>
</dbReference>
<dbReference type="PANTHER" id="PTHR43374:SF1">
    <property type="entry name" value="FLAVIN PRENYLTRANSFERASE PAD1, MITOCHONDRIAL"/>
    <property type="match status" value="1"/>
</dbReference>
<feature type="binding site" evidence="7">
    <location>
        <begin position="100"/>
        <end position="103"/>
    </location>
    <ligand>
        <name>FMN</name>
        <dbReference type="ChEBI" id="CHEBI:58210"/>
    </ligand>
</feature>
<organism evidence="10 11">
    <name type="scientific">SAR86 cluster bacterium</name>
    <dbReference type="NCBI Taxonomy" id="2030880"/>
    <lineage>
        <taxon>Bacteria</taxon>
        <taxon>Pseudomonadati</taxon>
        <taxon>Pseudomonadota</taxon>
        <taxon>Gammaproteobacteria</taxon>
        <taxon>SAR86 cluster</taxon>
    </lineage>
</organism>
<evidence type="ECO:0000256" key="7">
    <source>
        <dbReference type="HAMAP-Rule" id="MF_01984"/>
    </source>
</evidence>
<keyword evidence="10" id="KW-0456">Lyase</keyword>
<gene>
    <name evidence="7" type="primary">ubiX</name>
    <name evidence="10" type="ORF">COB20_11995</name>
</gene>
<evidence type="ECO:0000256" key="6">
    <source>
        <dbReference type="ARBA" id="ARBA00060793"/>
    </source>
</evidence>
<dbReference type="InterPro" id="IPR003382">
    <property type="entry name" value="Flavoprotein"/>
</dbReference>
<evidence type="ECO:0000256" key="5">
    <source>
        <dbReference type="ARBA" id="ARBA00050612"/>
    </source>
</evidence>
<sequence>MQHSKPDSEQVKLVRLIIGMSGASGAIYGIRLLQVLQQESNIETHLIMSDSAKLNIAVETEWSSKDVQAMADHVHSNKDIGATIASGSFRSDGMIIAPCSIKTLSAVANCYADSLIVRAADVMLKERRRLVLVPRETPLHTGHCELLLRASQNGAIMAPPMPAHYIKPQSVDDLVDHHVGRVLDLFDIDPGLVKRWQGTQGNANDG</sequence>
<evidence type="ECO:0000256" key="8">
    <source>
        <dbReference type="SAM" id="Phobius"/>
    </source>
</evidence>
<keyword evidence="4 7" id="KW-0808">Transferase</keyword>
<feature type="transmembrane region" description="Helical" evidence="8">
    <location>
        <begin position="12"/>
        <end position="30"/>
    </location>
</feature>
<dbReference type="GO" id="GO:0016831">
    <property type="term" value="F:carboxy-lyase activity"/>
    <property type="evidence" value="ECO:0007669"/>
    <property type="project" value="TreeGrafter"/>
</dbReference>
<dbReference type="EMBL" id="NVUL01000066">
    <property type="protein sequence ID" value="PCI75870.1"/>
    <property type="molecule type" value="Genomic_DNA"/>
</dbReference>
<reference evidence="11" key="1">
    <citation type="submission" date="2017-08" db="EMBL/GenBank/DDBJ databases">
        <title>A dynamic microbial community with high functional redundancy inhabits the cold, oxic subseafloor aquifer.</title>
        <authorList>
            <person name="Tully B.J."/>
            <person name="Wheat C.G."/>
            <person name="Glazer B.T."/>
            <person name="Huber J.A."/>
        </authorList>
    </citation>
    <scope>NUCLEOTIDE SEQUENCE [LARGE SCALE GENOMIC DNA]</scope>
</reference>
<keyword evidence="8" id="KW-0472">Membrane</keyword>
<dbReference type="NCBIfam" id="NF004685">
    <property type="entry name" value="PRK06029.1"/>
    <property type="match status" value="1"/>
</dbReference>
<comment type="catalytic activity">
    <reaction evidence="5 7">
        <text>dimethylallyl phosphate + FMNH2 = prenylated FMNH2 + phosphate</text>
        <dbReference type="Rhea" id="RHEA:37743"/>
        <dbReference type="ChEBI" id="CHEBI:43474"/>
        <dbReference type="ChEBI" id="CHEBI:57618"/>
        <dbReference type="ChEBI" id="CHEBI:87467"/>
        <dbReference type="ChEBI" id="CHEBI:88052"/>
        <dbReference type="EC" id="2.5.1.129"/>
    </reaction>
</comment>
<comment type="caution">
    <text evidence="10">The sequence shown here is derived from an EMBL/GenBank/DDBJ whole genome shotgun (WGS) entry which is preliminary data.</text>
</comment>
<evidence type="ECO:0000256" key="3">
    <source>
        <dbReference type="ARBA" id="ARBA00022643"/>
    </source>
</evidence>
<dbReference type="Proteomes" id="UP000218767">
    <property type="component" value="Unassembled WGS sequence"/>
</dbReference>
<dbReference type="InterPro" id="IPR004507">
    <property type="entry name" value="UbiX-like"/>
</dbReference>
<proteinExistence type="inferred from homology"/>
<evidence type="ECO:0000256" key="4">
    <source>
        <dbReference type="ARBA" id="ARBA00022679"/>
    </source>
</evidence>
<feature type="binding site" evidence="7">
    <location>
        <position position="135"/>
    </location>
    <ligand>
        <name>FMN</name>
        <dbReference type="ChEBI" id="CHEBI:58210"/>
    </ligand>
</feature>
<evidence type="ECO:0000256" key="1">
    <source>
        <dbReference type="ARBA" id="ARBA00022602"/>
    </source>
</evidence>
<keyword evidence="1 7" id="KW-0637">Prenyltransferase</keyword>
<keyword evidence="3 7" id="KW-0288">FMN</keyword>
<feature type="binding site" evidence="7">
    <location>
        <position position="181"/>
    </location>
    <ligand>
        <name>dimethylallyl phosphate</name>
        <dbReference type="ChEBI" id="CHEBI:88052"/>
    </ligand>
</feature>
<dbReference type="Gene3D" id="3.40.50.1950">
    <property type="entry name" value="Flavin prenyltransferase-like"/>
    <property type="match status" value="1"/>
</dbReference>
<dbReference type="AlphaFoldDB" id="A0A2A4WZZ8"/>
<comment type="function">
    <text evidence="7">Flavin prenyltransferase that catalyzes the synthesis of the prenylated FMN cofactor (prenyl-FMN) for 4-hydroxy-3-polyprenylbenzoic acid decarboxylase UbiD. The prenyltransferase is metal-independent and links a dimethylallyl moiety from dimethylallyl monophosphate (DMAP) to the flavin N5 and C6 atoms of FMN.</text>
</comment>
<dbReference type="NCBIfam" id="TIGR00421">
    <property type="entry name" value="ubiX_pad"/>
    <property type="match status" value="1"/>
</dbReference>
<comment type="caution">
    <text evidence="7">Lacks conserved residue(s) required for the propagation of feature annotation.</text>
</comment>
<evidence type="ECO:0000313" key="11">
    <source>
        <dbReference type="Proteomes" id="UP000218767"/>
    </source>
</evidence>
<feature type="binding site" evidence="7">
    <location>
        <position position="165"/>
    </location>
    <ligand>
        <name>dimethylallyl phosphate</name>
        <dbReference type="ChEBI" id="CHEBI:88052"/>
    </ligand>
</feature>
<keyword evidence="8" id="KW-0812">Transmembrane</keyword>
<dbReference type="HAMAP" id="MF_01984">
    <property type="entry name" value="ubiX_pad"/>
    <property type="match status" value="1"/>
</dbReference>
<evidence type="ECO:0000259" key="9">
    <source>
        <dbReference type="Pfam" id="PF02441"/>
    </source>
</evidence>
<feature type="binding site" evidence="7">
    <location>
        <begin position="22"/>
        <end position="24"/>
    </location>
    <ligand>
        <name>FMN</name>
        <dbReference type="ChEBI" id="CHEBI:58210"/>
    </ligand>
</feature>
<dbReference type="PANTHER" id="PTHR43374">
    <property type="entry name" value="FLAVIN PRENYLTRANSFERASE"/>
    <property type="match status" value="1"/>
</dbReference>
<dbReference type="EC" id="2.5.1.129" evidence="7"/>